<reference evidence="8" key="1">
    <citation type="journal article" date="2020" name="Stud. Mycol.">
        <title>101 Dothideomycetes genomes: a test case for predicting lifestyles and emergence of pathogens.</title>
        <authorList>
            <person name="Haridas S."/>
            <person name="Albert R."/>
            <person name="Binder M."/>
            <person name="Bloem J."/>
            <person name="Labutti K."/>
            <person name="Salamov A."/>
            <person name="Andreopoulos B."/>
            <person name="Baker S."/>
            <person name="Barry K."/>
            <person name="Bills G."/>
            <person name="Bluhm B."/>
            <person name="Cannon C."/>
            <person name="Castanera R."/>
            <person name="Culley D."/>
            <person name="Daum C."/>
            <person name="Ezra D."/>
            <person name="Gonzalez J."/>
            <person name="Henrissat B."/>
            <person name="Kuo A."/>
            <person name="Liang C."/>
            <person name="Lipzen A."/>
            <person name="Lutzoni F."/>
            <person name="Magnuson J."/>
            <person name="Mondo S."/>
            <person name="Nolan M."/>
            <person name="Ohm R."/>
            <person name="Pangilinan J."/>
            <person name="Park H.-J."/>
            <person name="Ramirez L."/>
            <person name="Alfaro M."/>
            <person name="Sun H."/>
            <person name="Tritt A."/>
            <person name="Yoshinaga Y."/>
            <person name="Zwiers L.-H."/>
            <person name="Turgeon B."/>
            <person name="Goodwin S."/>
            <person name="Spatafora J."/>
            <person name="Crous P."/>
            <person name="Grigoriev I."/>
        </authorList>
    </citation>
    <scope>NUCLEOTIDE SEQUENCE</scope>
    <source>
        <strain evidence="8">CBS 125425</strain>
    </source>
</reference>
<evidence type="ECO:0000256" key="6">
    <source>
        <dbReference type="ARBA" id="ARBA00035183"/>
    </source>
</evidence>
<dbReference type="Pfam" id="PF10501">
    <property type="entry name" value="Ribosomal_L50"/>
    <property type="match status" value="1"/>
</dbReference>
<comment type="subcellular location">
    <subcellularLocation>
        <location evidence="1">Mitochondrion</location>
    </subcellularLocation>
</comment>
<evidence type="ECO:0000256" key="2">
    <source>
        <dbReference type="ARBA" id="ARBA00008860"/>
    </source>
</evidence>
<evidence type="ECO:0000256" key="5">
    <source>
        <dbReference type="ARBA" id="ARBA00023274"/>
    </source>
</evidence>
<feature type="region of interest" description="Disordered" evidence="7">
    <location>
        <begin position="79"/>
        <end position="115"/>
    </location>
</feature>
<evidence type="ECO:0000256" key="3">
    <source>
        <dbReference type="ARBA" id="ARBA00022980"/>
    </source>
</evidence>
<keyword evidence="4" id="KW-0496">Mitochondrion</keyword>
<sequence length="552" mass="62527">MRRITRSQRSIDRAFVSPHSLRTRIHPPPRRTAPTSPYSLPTTTAYFSTSSSHGSLVSRDRKAYNASIRRWQKRLTGDSEPIGAHVDPYDPTSPVRIAPEELGREEETLEDDENGANDDYQEAITAEGLQWVGTKEHARQTKEQEMRDLYWNMTGREYGRWFSGPFQSTMIPELLEIEMPIRDKSTLRSLFHMAAVEVYAFAFLGKDLDVTKFAHKGDYAPPEWIESAKLVVNEEGQVRVGSGTQALELYYWIKNALPAAEIEEADQGDESEAVLEHAEEVVEEEDPEGEVLKSKVEQVLKSAEDTFDFTTNRSEPQSTLAEEKTTKKQLKTEPKPEIATQQSAHPPPQISVQELIQNSTDALNAIQEEISEISDSVGSLHTPLQEQDSAPTNALEATQKEVSDSVESLYTPLQEQDYISMYSEIPLNNPAILFALSKRLTFLTGHRLSDPLLNQLHTLLDLQVNLLSAAKPRPNKLISEIKSGMTQKGEEKAFMKELLELPNVKVQGKKRTMKMEEQEVGRWKVIEYALRERGLPVTKNDIRKEWRALKDA</sequence>
<comment type="caution">
    <text evidence="8">The sequence shown here is derived from an EMBL/GenBank/DDBJ whole genome shotgun (WGS) entry which is preliminary data.</text>
</comment>
<feature type="region of interest" description="Disordered" evidence="7">
    <location>
        <begin position="306"/>
        <end position="347"/>
    </location>
</feature>
<dbReference type="GO" id="GO:0005840">
    <property type="term" value="C:ribosome"/>
    <property type="evidence" value="ECO:0007669"/>
    <property type="project" value="UniProtKB-KW"/>
</dbReference>
<keyword evidence="9" id="KW-1185">Reference proteome</keyword>
<gene>
    <name evidence="8" type="ORF">EJ04DRAFT_577940</name>
</gene>
<feature type="compositionally biased region" description="Acidic residues" evidence="7">
    <location>
        <begin position="264"/>
        <end position="273"/>
    </location>
</feature>
<organism evidence="8 9">
    <name type="scientific">Polyplosphaeria fusca</name>
    <dbReference type="NCBI Taxonomy" id="682080"/>
    <lineage>
        <taxon>Eukaryota</taxon>
        <taxon>Fungi</taxon>
        <taxon>Dikarya</taxon>
        <taxon>Ascomycota</taxon>
        <taxon>Pezizomycotina</taxon>
        <taxon>Dothideomycetes</taxon>
        <taxon>Pleosporomycetidae</taxon>
        <taxon>Pleosporales</taxon>
        <taxon>Tetraplosphaeriaceae</taxon>
        <taxon>Polyplosphaeria</taxon>
    </lineage>
</organism>
<name>A0A9P4QSL6_9PLEO</name>
<dbReference type="AlphaFoldDB" id="A0A9P4QSL6"/>
<comment type="similarity">
    <text evidence="2">Belongs to the mitochondrion-specific ribosomal protein mL50 family.</text>
</comment>
<dbReference type="Proteomes" id="UP000799444">
    <property type="component" value="Unassembled WGS sequence"/>
</dbReference>
<dbReference type="GO" id="GO:0005739">
    <property type="term" value="C:mitochondrion"/>
    <property type="evidence" value="ECO:0007669"/>
    <property type="project" value="UniProtKB-SubCell"/>
</dbReference>
<dbReference type="EMBL" id="ML996167">
    <property type="protein sequence ID" value="KAF2733083.1"/>
    <property type="molecule type" value="Genomic_DNA"/>
</dbReference>
<evidence type="ECO:0000313" key="8">
    <source>
        <dbReference type="EMBL" id="KAF2733083.1"/>
    </source>
</evidence>
<feature type="region of interest" description="Disordered" evidence="7">
    <location>
        <begin position="264"/>
        <end position="291"/>
    </location>
</feature>
<keyword evidence="5" id="KW-0687">Ribonucleoprotein</keyword>
<dbReference type="GO" id="GO:1990904">
    <property type="term" value="C:ribonucleoprotein complex"/>
    <property type="evidence" value="ECO:0007669"/>
    <property type="project" value="UniProtKB-KW"/>
</dbReference>
<dbReference type="InterPro" id="IPR018305">
    <property type="entry name" value="Ribosomal_m50"/>
</dbReference>
<dbReference type="OrthoDB" id="6220758at2759"/>
<accession>A0A9P4QSL6</accession>
<proteinExistence type="inferred from homology"/>
<evidence type="ECO:0000256" key="7">
    <source>
        <dbReference type="SAM" id="MobiDB-lite"/>
    </source>
</evidence>
<protein>
    <recommendedName>
        <fullName evidence="6">Large ribosomal subunit protein mL50</fullName>
    </recommendedName>
</protein>
<evidence type="ECO:0000256" key="4">
    <source>
        <dbReference type="ARBA" id="ARBA00023128"/>
    </source>
</evidence>
<evidence type="ECO:0000256" key="1">
    <source>
        <dbReference type="ARBA" id="ARBA00004173"/>
    </source>
</evidence>
<feature type="compositionally biased region" description="Basic and acidic residues" evidence="7">
    <location>
        <begin position="321"/>
        <end position="336"/>
    </location>
</feature>
<feature type="region of interest" description="Disordered" evidence="7">
    <location>
        <begin position="1"/>
        <end position="39"/>
    </location>
</feature>
<feature type="compositionally biased region" description="Polar residues" evidence="7">
    <location>
        <begin position="308"/>
        <end position="318"/>
    </location>
</feature>
<evidence type="ECO:0000313" key="9">
    <source>
        <dbReference type="Proteomes" id="UP000799444"/>
    </source>
</evidence>
<keyword evidence="3" id="KW-0689">Ribosomal protein</keyword>